<keyword evidence="2" id="KW-1185">Reference proteome</keyword>
<dbReference type="AlphaFoldDB" id="A0A6A5QRI5"/>
<proteinExistence type="predicted"/>
<gene>
    <name evidence="1" type="ORF">BDU57DRAFT_514511</name>
</gene>
<reference evidence="1" key="1">
    <citation type="journal article" date="2020" name="Stud. Mycol.">
        <title>101 Dothideomycetes genomes: a test case for predicting lifestyles and emergence of pathogens.</title>
        <authorList>
            <person name="Haridas S."/>
            <person name="Albert R."/>
            <person name="Binder M."/>
            <person name="Bloem J."/>
            <person name="Labutti K."/>
            <person name="Salamov A."/>
            <person name="Andreopoulos B."/>
            <person name="Baker S."/>
            <person name="Barry K."/>
            <person name="Bills G."/>
            <person name="Bluhm B."/>
            <person name="Cannon C."/>
            <person name="Castanera R."/>
            <person name="Culley D."/>
            <person name="Daum C."/>
            <person name="Ezra D."/>
            <person name="Gonzalez J."/>
            <person name="Henrissat B."/>
            <person name="Kuo A."/>
            <person name="Liang C."/>
            <person name="Lipzen A."/>
            <person name="Lutzoni F."/>
            <person name="Magnuson J."/>
            <person name="Mondo S."/>
            <person name="Nolan M."/>
            <person name="Ohm R."/>
            <person name="Pangilinan J."/>
            <person name="Park H.-J."/>
            <person name="Ramirez L."/>
            <person name="Alfaro M."/>
            <person name="Sun H."/>
            <person name="Tritt A."/>
            <person name="Yoshinaga Y."/>
            <person name="Zwiers L.-H."/>
            <person name="Turgeon B."/>
            <person name="Goodwin S."/>
            <person name="Spatafora J."/>
            <person name="Crous P."/>
            <person name="Grigoriev I."/>
        </authorList>
    </citation>
    <scope>NUCLEOTIDE SEQUENCE</scope>
    <source>
        <strain evidence="1">HMLAC05119</strain>
    </source>
</reference>
<protein>
    <submittedName>
        <fullName evidence="1">Uncharacterized protein</fullName>
    </submittedName>
</protein>
<accession>A0A6A5QRI5</accession>
<evidence type="ECO:0000313" key="1">
    <source>
        <dbReference type="EMBL" id="KAF1917992.1"/>
    </source>
</evidence>
<name>A0A6A5QRI5_AMPQU</name>
<evidence type="ECO:0000313" key="2">
    <source>
        <dbReference type="Proteomes" id="UP000800096"/>
    </source>
</evidence>
<sequence length="111" mass="12874">MRYCTWLEVDTHSLRHCKVHQNERSSSSCGRRRSQMLKHSILRRDRSRSSMLQLLACVHTLRQCIRADSPIMQDQTRKPHVRFPLASYLRSNLPSISFASIDAQLGAFCTT</sequence>
<organism evidence="1 2">
    <name type="scientific">Ampelomyces quisqualis</name>
    <name type="common">Powdery mildew agent</name>
    <dbReference type="NCBI Taxonomy" id="50730"/>
    <lineage>
        <taxon>Eukaryota</taxon>
        <taxon>Fungi</taxon>
        <taxon>Dikarya</taxon>
        <taxon>Ascomycota</taxon>
        <taxon>Pezizomycotina</taxon>
        <taxon>Dothideomycetes</taxon>
        <taxon>Pleosporomycetidae</taxon>
        <taxon>Pleosporales</taxon>
        <taxon>Pleosporineae</taxon>
        <taxon>Phaeosphaeriaceae</taxon>
        <taxon>Ampelomyces</taxon>
    </lineage>
</organism>
<dbReference type="Proteomes" id="UP000800096">
    <property type="component" value="Unassembled WGS sequence"/>
</dbReference>
<dbReference type="EMBL" id="ML979134">
    <property type="protein sequence ID" value="KAF1917992.1"/>
    <property type="molecule type" value="Genomic_DNA"/>
</dbReference>